<name>A0A1G6ZT29_9FLAO</name>
<dbReference type="AlphaFoldDB" id="A0A1G6ZT29"/>
<sequence length="349" mass="40717">MKTALVEIKESHEECICTQLSFLKDAGHQVTLILHPILAQQITDYANLADNVVYIDFDNQGFFKKLGLQWQLFNRLKKFDLIVLNTAHSYSVVRNLTVLLRLARTKCVGLLHNTKKLDSSFTQRMISKKIKKYFVLNDALLPVDEPAGDIKVQSFYPIFFPQYQPVPVYKQNDIWIGIPGRVDYNRRDYDFLVNALVEINALHRVKFVILGKVDRNTATGKRFYDHLEKSGQLGRFKLFHSFIENRNFHSYLAACDFIMPLLTLHTDYLKYKISGSFNLAFAHKKPMLCHSFFRDIPDLRANSLFFDETTFPQLITEIDAGNLKSPTSYSDPKWDYRFQQKKYIDFIND</sequence>
<dbReference type="OrthoDB" id="1115640at2"/>
<dbReference type="Gene3D" id="3.40.50.2000">
    <property type="entry name" value="Glycogen Phosphorylase B"/>
    <property type="match status" value="2"/>
</dbReference>
<evidence type="ECO:0000313" key="1">
    <source>
        <dbReference type="EMBL" id="SDE05934.1"/>
    </source>
</evidence>
<organism evidence="1 2">
    <name type="scientific">Pricia antarctica</name>
    <dbReference type="NCBI Taxonomy" id="641691"/>
    <lineage>
        <taxon>Bacteria</taxon>
        <taxon>Pseudomonadati</taxon>
        <taxon>Bacteroidota</taxon>
        <taxon>Flavobacteriia</taxon>
        <taxon>Flavobacteriales</taxon>
        <taxon>Flavobacteriaceae</taxon>
        <taxon>Pricia</taxon>
    </lineage>
</organism>
<dbReference type="RefSeq" id="WP_091866669.1">
    <property type="nucleotide sequence ID" value="NZ_FNAO01000003.1"/>
</dbReference>
<protein>
    <submittedName>
        <fullName evidence="1">Uncharacterized protein</fullName>
    </submittedName>
</protein>
<dbReference type="SUPFAM" id="SSF53756">
    <property type="entry name" value="UDP-Glycosyltransferase/glycogen phosphorylase"/>
    <property type="match status" value="1"/>
</dbReference>
<dbReference type="Proteomes" id="UP000199109">
    <property type="component" value="Unassembled WGS sequence"/>
</dbReference>
<dbReference type="EMBL" id="FNAO01000003">
    <property type="protein sequence ID" value="SDE05934.1"/>
    <property type="molecule type" value="Genomic_DNA"/>
</dbReference>
<proteinExistence type="predicted"/>
<evidence type="ECO:0000313" key="2">
    <source>
        <dbReference type="Proteomes" id="UP000199109"/>
    </source>
</evidence>
<reference evidence="1 2" key="1">
    <citation type="submission" date="2016-10" db="EMBL/GenBank/DDBJ databases">
        <authorList>
            <person name="de Groot N.N."/>
        </authorList>
    </citation>
    <scope>NUCLEOTIDE SEQUENCE [LARGE SCALE GENOMIC DNA]</scope>
    <source>
        <strain evidence="1 2">DSM 23421</strain>
    </source>
</reference>
<keyword evidence="2" id="KW-1185">Reference proteome</keyword>
<accession>A0A1G6ZT29</accession>
<dbReference type="STRING" id="641691.SAMN05421636_10392"/>
<gene>
    <name evidence="1" type="ORF">SAMN05421636_10392</name>
</gene>